<organism evidence="1 2">
    <name type="scientific">Peronosclerospora sorghi</name>
    <dbReference type="NCBI Taxonomy" id="230839"/>
    <lineage>
        <taxon>Eukaryota</taxon>
        <taxon>Sar</taxon>
        <taxon>Stramenopiles</taxon>
        <taxon>Oomycota</taxon>
        <taxon>Peronosporomycetes</taxon>
        <taxon>Peronosporales</taxon>
        <taxon>Peronosporaceae</taxon>
        <taxon>Peronosclerospora</taxon>
    </lineage>
</organism>
<proteinExistence type="predicted"/>
<reference evidence="1 2" key="1">
    <citation type="journal article" date="2022" name="bioRxiv">
        <title>The genome of the oomycete Peronosclerospora sorghi, a cosmopolitan pathogen of maize and sorghum, is inflated with dispersed pseudogenes.</title>
        <authorList>
            <person name="Fletcher K."/>
            <person name="Martin F."/>
            <person name="Isakeit T."/>
            <person name="Cavanaugh K."/>
            <person name="Magill C."/>
            <person name="Michelmore R."/>
        </authorList>
    </citation>
    <scope>NUCLEOTIDE SEQUENCE [LARGE SCALE GENOMIC DNA]</scope>
    <source>
        <strain evidence="1">P6</strain>
    </source>
</reference>
<accession>A0ACC0WL78</accession>
<gene>
    <name evidence="1" type="ORF">PsorP6_011814</name>
</gene>
<evidence type="ECO:0000313" key="2">
    <source>
        <dbReference type="Proteomes" id="UP001163321"/>
    </source>
</evidence>
<sequence>MKKKSGECFRLFQYCQTQRLVTRTTARTAVFRLLTDVNPSQALQVFHTLAQTDAKLEPWVVGRALDAATRLRQAQVVSKLCRDYLSHKLVLDKTKADVFAVLQQALRAGDHLNDFALASVVVFAERSGQRQLAHDATKLMKTHVRAPTREKSPLSILQADHKSNHPKNTSIKRAQRLNLRDIHDASGARILFQTIQTRRDVKVSPNIVSTLLTTMAKHRQFDDCLELFRYVQEQNVALKPFALLAAFSALCEAKQFEQALLHFDALSQASNVQIPWVYGWALTAATSLHRPKLVADIFRRLLSVHQQDSEWLKGFETIDFTAHKLDVSGMLQEAHDRGVSITEFALRALVDFADKTYQSNLVLDAVSMMQDRGITLSSKLFSTVLKACGKNKRWSDVLDVFEIVPEDMYMELSGSALGSVLMALTKSGDDELIEVGLAIFDDHPFKWVGFACNAALVALLETKQFEKVLPLANEMKSHGLKWSPFTYRMVVLAQIRTGFIDEARNVLRCNAQRLQNESAACYEQLVHYYAQTCDDAVKALECCQEMLQWNWHIDFASWCMALELTHQLPDHPMSWQVRKQLWLRVDSFHDKIPYHLLVRPGDSCQGLAPDSFLPDNESFGIEVFRDIRAARGANLTDIIATRLLETMANYDNLDKCREMLDYFNKQGVHLKPTARIATFKAFCVAKEDVEALKVFKTMVDDDLVEKERNLTTILIVAIEFERADVVTHIIKCLREQGIQMSHDEFERVEECFRDEPKWRQHIKWLSTLVRD</sequence>
<name>A0ACC0WL78_9STRA</name>
<dbReference type="Proteomes" id="UP001163321">
    <property type="component" value="Chromosome 12"/>
</dbReference>
<comment type="caution">
    <text evidence="1">The sequence shown here is derived from an EMBL/GenBank/DDBJ whole genome shotgun (WGS) entry which is preliminary data.</text>
</comment>
<protein>
    <submittedName>
        <fullName evidence="1">Uncharacterized protein</fullName>
    </submittedName>
</protein>
<evidence type="ECO:0000313" key="1">
    <source>
        <dbReference type="EMBL" id="KAI9919137.1"/>
    </source>
</evidence>
<keyword evidence="2" id="KW-1185">Reference proteome</keyword>
<dbReference type="EMBL" id="CM047591">
    <property type="protein sequence ID" value="KAI9919137.1"/>
    <property type="molecule type" value="Genomic_DNA"/>
</dbReference>